<dbReference type="Pfam" id="PF06985">
    <property type="entry name" value="HET"/>
    <property type="match status" value="1"/>
</dbReference>
<dbReference type="PANTHER" id="PTHR24148">
    <property type="entry name" value="ANKYRIN REPEAT DOMAIN-CONTAINING PROTEIN 39 HOMOLOG-RELATED"/>
    <property type="match status" value="1"/>
</dbReference>
<gene>
    <name evidence="2" type="ORF">FEQUK3_LOCUS8307</name>
</gene>
<reference evidence="2" key="1">
    <citation type="submission" date="2021-05" db="EMBL/GenBank/DDBJ databases">
        <authorList>
            <person name="Khan N."/>
        </authorList>
    </citation>
    <scope>NUCLEOTIDE SEQUENCE</scope>
</reference>
<evidence type="ECO:0000313" key="2">
    <source>
        <dbReference type="EMBL" id="CAG7562559.1"/>
    </source>
</evidence>
<proteinExistence type="predicted"/>
<dbReference type="InterPro" id="IPR010730">
    <property type="entry name" value="HET"/>
</dbReference>
<evidence type="ECO:0000259" key="1">
    <source>
        <dbReference type="Pfam" id="PF06985"/>
    </source>
</evidence>
<dbReference type="InterPro" id="IPR052895">
    <property type="entry name" value="HetReg/Transcr_Mod"/>
</dbReference>
<dbReference type="AlphaFoldDB" id="A0A8J2JBK9"/>
<dbReference type="Proteomes" id="UP000693738">
    <property type="component" value="Unassembled WGS sequence"/>
</dbReference>
<dbReference type="Pfam" id="PF26639">
    <property type="entry name" value="Het-6_barrel"/>
    <property type="match status" value="1"/>
</dbReference>
<feature type="domain" description="Heterokaryon incompatibility" evidence="1">
    <location>
        <begin position="51"/>
        <end position="205"/>
    </location>
</feature>
<comment type="caution">
    <text evidence="2">The sequence shown here is derived from an EMBL/GenBank/DDBJ whole genome shotgun (WGS) entry which is preliminary data.</text>
</comment>
<dbReference type="PANTHER" id="PTHR24148:SF64">
    <property type="entry name" value="HETEROKARYON INCOMPATIBILITY DOMAIN-CONTAINING PROTEIN"/>
    <property type="match status" value="1"/>
</dbReference>
<accession>A0A8J2JBK9</accession>
<dbReference type="EMBL" id="CAJSTJ010000151">
    <property type="protein sequence ID" value="CAG7562559.1"/>
    <property type="molecule type" value="Genomic_DNA"/>
</dbReference>
<name>A0A8J2JBK9_FUSEQ</name>
<sequence length="731" mass="82798">MAARSQCNFVYQPLRADHQEIRLITIEEWSDASTDIRCQIETIELSSNTEYFALSYAWGERTNTTMIQLDGVSFEITVNLHAALKRFSLKGMPRRLWVDAICIDQFSDEEKSSQIPLMGRIYSQARGVFIWLGEESEDSDLGISILRRWGDGINKARASSERELLSDPLGTAMKFVEDPLNERDLKAAYALLNRDYWGRVWIIQEAVLARAGMIICGGSSADYLCLYHALSFWDDLPHLDSSNSLEYKKTPLALGLKAHSAVSTINKLKLEKISYEREGQPYRPDLFRLLESTLRSSCFDPRDRIYGLFGLIGEDRLPMKPNYSLSFEETRLAFTTGLLQRWKLVDIISVAGIAYTPEPSKQRPSWVPKYAKNEDWEDEMHFGTLPARQWPFIASKGLVSDCLFPSPTTLSLRSIICGSISEICSPISFDTWHDQDNRLTFDWIWEWLNLAAAAKIPGRLGMPWRQVFFRTLITDHLPRTTPACNNDQTKEGYRRECETVVRRAEGFLTFMRWLALAKVQPKLSINKDKVVGPEIPLHCDTSTWTDVREMIQNNELSDEIVYWLLNSTVTADADLRQELLDQFCGPEGCSFFLTNDGYMGLGPPYARKGDQICIALGCSVPLAIRKTSDNFSILGDAYVYEVTSEHVGSNWVSASGSNFMGPRCAQEQQKCASEAGRPDSGTRECLATHLAQIPQESSVLKGSRDPPSIIQHVRLLLSFLHFNMEHLGFCG</sequence>
<organism evidence="2 3">
    <name type="scientific">Fusarium equiseti</name>
    <name type="common">Fusarium scirpi</name>
    <dbReference type="NCBI Taxonomy" id="61235"/>
    <lineage>
        <taxon>Eukaryota</taxon>
        <taxon>Fungi</taxon>
        <taxon>Dikarya</taxon>
        <taxon>Ascomycota</taxon>
        <taxon>Pezizomycotina</taxon>
        <taxon>Sordariomycetes</taxon>
        <taxon>Hypocreomycetidae</taxon>
        <taxon>Hypocreales</taxon>
        <taxon>Nectriaceae</taxon>
        <taxon>Fusarium</taxon>
        <taxon>Fusarium incarnatum-equiseti species complex</taxon>
    </lineage>
</organism>
<protein>
    <recommendedName>
        <fullName evidence="1">Heterokaryon incompatibility domain-containing protein</fullName>
    </recommendedName>
</protein>
<evidence type="ECO:0000313" key="3">
    <source>
        <dbReference type="Proteomes" id="UP000693738"/>
    </source>
</evidence>